<dbReference type="GO" id="GO:0016020">
    <property type="term" value="C:membrane"/>
    <property type="evidence" value="ECO:0007669"/>
    <property type="project" value="TreeGrafter"/>
</dbReference>
<evidence type="ECO:0000259" key="4">
    <source>
        <dbReference type="Pfam" id="PF13088"/>
    </source>
</evidence>
<dbReference type="eggNOG" id="COG4409">
    <property type="taxonomic scope" value="Bacteria"/>
</dbReference>
<keyword evidence="6" id="KW-1185">Reference proteome</keyword>
<proteinExistence type="inferred from homology"/>
<evidence type="ECO:0000256" key="1">
    <source>
        <dbReference type="ARBA" id="ARBA00000427"/>
    </source>
</evidence>
<dbReference type="InterPro" id="IPR026856">
    <property type="entry name" value="Sialidase_fam"/>
</dbReference>
<reference evidence="5 6" key="1">
    <citation type="submission" date="2013-12" db="EMBL/GenBank/DDBJ databases">
        <authorList>
            <consortium name="DOE Joint Genome Institute"/>
            <person name="Eisen J."/>
            <person name="Huntemann M."/>
            <person name="Han J."/>
            <person name="Chen A."/>
            <person name="Kyrpides N."/>
            <person name="Mavromatis K."/>
            <person name="Markowitz V."/>
            <person name="Palaniappan K."/>
            <person name="Ivanova N."/>
            <person name="Schaumberg A."/>
            <person name="Pati A."/>
            <person name="Liolios K."/>
            <person name="Nordberg H.P."/>
            <person name="Cantor M.N."/>
            <person name="Hua S.X."/>
            <person name="Woyke T."/>
        </authorList>
    </citation>
    <scope>NUCLEOTIDE SEQUENCE [LARGE SCALE GENOMIC DNA]</scope>
    <source>
        <strain evidence="6">DSM 19437</strain>
    </source>
</reference>
<sequence length="390" mass="43140">MAASEKRDGVFKQLLLWVTLGWLLLIMNGCSARLQSAKEQTTTVFAPDAVYKSTRIPALVYTKRGSLLAFCEGRIGTASDWADMNLIMRRSIDGGRSWAPIVIIDSMKGGPVGNPTPIVDANGIIHLLYQRDYAEGFYTFSEDDGKTWAKPVNITATYNAFRPEYNWKVLAPGPGHGIQLQNGRLLSAVWLANSSKTKPRRSHSPSCVATIYSDDHGKTWKRGAIIADSSAAVANPNESMPVQLEDGTVLMSIRNPSKQLRRAFSTSPTGIGDWTTLRFADALFDPTCMAPIIALPKRNARGSAALLFVNPDSRNIEKHPRRNLSAKLSFDSGKTWSFDKVIDAGPSGYSDLAVDEKGNVYCLYESAVKDRDFNYRLILKKLPAKWFQKK</sequence>
<accession>W0F0B6</accession>
<protein>
    <recommendedName>
        <fullName evidence="3">exo-alpha-sialidase</fullName>
        <ecNumber evidence="3">3.2.1.18</ecNumber>
    </recommendedName>
</protein>
<comment type="catalytic activity">
    <reaction evidence="1">
        <text>Hydrolysis of alpha-(2-&gt;3)-, alpha-(2-&gt;6)-, alpha-(2-&gt;8)- glycosidic linkages of terminal sialic acid residues in oligosaccharides, glycoproteins, glycolipids, colominic acid and synthetic substrates.</text>
        <dbReference type="EC" id="3.2.1.18"/>
    </reaction>
</comment>
<gene>
    <name evidence="5" type="ORF">NIASO_17345</name>
</gene>
<dbReference type="SUPFAM" id="SSF50939">
    <property type="entry name" value="Sialidases"/>
    <property type="match status" value="1"/>
</dbReference>
<dbReference type="PANTHER" id="PTHR10628">
    <property type="entry name" value="SIALIDASE"/>
    <property type="match status" value="1"/>
</dbReference>
<dbReference type="GO" id="GO:0006689">
    <property type="term" value="P:ganglioside catabolic process"/>
    <property type="evidence" value="ECO:0007669"/>
    <property type="project" value="TreeGrafter"/>
</dbReference>
<dbReference type="PANTHER" id="PTHR10628:SF30">
    <property type="entry name" value="EXO-ALPHA-SIALIDASE"/>
    <property type="match status" value="1"/>
</dbReference>
<dbReference type="InterPro" id="IPR011040">
    <property type="entry name" value="Sialidase"/>
</dbReference>
<dbReference type="GO" id="GO:0004308">
    <property type="term" value="F:exo-alpha-sialidase activity"/>
    <property type="evidence" value="ECO:0007669"/>
    <property type="project" value="UniProtKB-EC"/>
</dbReference>
<comment type="similarity">
    <text evidence="2">Belongs to the glycosyl hydrolase 33 family.</text>
</comment>
<dbReference type="Gene3D" id="2.120.10.10">
    <property type="match status" value="1"/>
</dbReference>
<dbReference type="RefSeq" id="WP_008587600.1">
    <property type="nucleotide sequence ID" value="NZ_CP007035.1"/>
</dbReference>
<dbReference type="CDD" id="cd15482">
    <property type="entry name" value="Sialidase_non-viral"/>
    <property type="match status" value="1"/>
</dbReference>
<dbReference type="EMBL" id="CP007035">
    <property type="protein sequence ID" value="AHF16457.1"/>
    <property type="molecule type" value="Genomic_DNA"/>
</dbReference>
<evidence type="ECO:0000313" key="6">
    <source>
        <dbReference type="Proteomes" id="UP000003586"/>
    </source>
</evidence>
<dbReference type="GO" id="GO:0009313">
    <property type="term" value="P:oligosaccharide catabolic process"/>
    <property type="evidence" value="ECO:0007669"/>
    <property type="project" value="TreeGrafter"/>
</dbReference>
<feature type="domain" description="Sialidase" evidence="4">
    <location>
        <begin position="65"/>
        <end position="362"/>
    </location>
</feature>
<dbReference type="Pfam" id="PF13088">
    <property type="entry name" value="BNR_2"/>
    <property type="match status" value="1"/>
</dbReference>
<evidence type="ECO:0000256" key="3">
    <source>
        <dbReference type="ARBA" id="ARBA00012733"/>
    </source>
</evidence>
<organism evidence="5 6">
    <name type="scientific">Niabella soli DSM 19437</name>
    <dbReference type="NCBI Taxonomy" id="929713"/>
    <lineage>
        <taxon>Bacteria</taxon>
        <taxon>Pseudomonadati</taxon>
        <taxon>Bacteroidota</taxon>
        <taxon>Chitinophagia</taxon>
        <taxon>Chitinophagales</taxon>
        <taxon>Chitinophagaceae</taxon>
        <taxon>Niabella</taxon>
    </lineage>
</organism>
<dbReference type="KEGG" id="nso:NIASO_17345"/>
<dbReference type="AlphaFoldDB" id="W0F0B6"/>
<dbReference type="GO" id="GO:0005737">
    <property type="term" value="C:cytoplasm"/>
    <property type="evidence" value="ECO:0007669"/>
    <property type="project" value="TreeGrafter"/>
</dbReference>
<evidence type="ECO:0000313" key="5">
    <source>
        <dbReference type="EMBL" id="AHF16457.1"/>
    </source>
</evidence>
<dbReference type="STRING" id="929713.NIASO_17345"/>
<dbReference type="EC" id="3.2.1.18" evidence="3"/>
<dbReference type="Proteomes" id="UP000003586">
    <property type="component" value="Chromosome"/>
</dbReference>
<dbReference type="InterPro" id="IPR036278">
    <property type="entry name" value="Sialidase_sf"/>
</dbReference>
<evidence type="ECO:0000256" key="2">
    <source>
        <dbReference type="ARBA" id="ARBA00009348"/>
    </source>
</evidence>
<name>W0F0B6_9BACT</name>
<dbReference type="HOGENOM" id="CLU_024620_1_0_10"/>